<evidence type="ECO:0000256" key="2">
    <source>
        <dbReference type="ARBA" id="ARBA00022525"/>
    </source>
</evidence>
<evidence type="ECO:0000256" key="5">
    <source>
        <dbReference type="ARBA" id="ARBA00023157"/>
    </source>
</evidence>
<feature type="chain" id="PRO_5006457360" evidence="6">
    <location>
        <begin position="20"/>
        <end position="103"/>
    </location>
</feature>
<gene>
    <name evidence="8" type="primary">Dvir\GJ21919</name>
    <name evidence="8" type="ORF">Dvir_GJ21919</name>
</gene>
<dbReference type="AlphaFoldDB" id="B4LPH9"/>
<evidence type="ECO:0000259" key="7">
    <source>
        <dbReference type="PROSITE" id="PS50279"/>
    </source>
</evidence>
<evidence type="ECO:0000256" key="3">
    <source>
        <dbReference type="ARBA" id="ARBA00022690"/>
    </source>
</evidence>
<keyword evidence="9" id="KW-1185">Reference proteome</keyword>
<dbReference type="CDD" id="cd00109">
    <property type="entry name" value="Kunitz-type"/>
    <property type="match status" value="1"/>
</dbReference>
<reference evidence="8 9" key="1">
    <citation type="journal article" date="2007" name="Nature">
        <title>Evolution of genes and genomes on the Drosophila phylogeny.</title>
        <authorList>
            <consortium name="Drosophila 12 Genomes Consortium"/>
            <person name="Clark A.G."/>
            <person name="Eisen M.B."/>
            <person name="Smith D.R."/>
            <person name="Bergman C.M."/>
            <person name="Oliver B."/>
            <person name="Markow T.A."/>
            <person name="Kaufman T.C."/>
            <person name="Kellis M."/>
            <person name="Gelbart W."/>
            <person name="Iyer V.N."/>
            <person name="Pollard D.A."/>
            <person name="Sackton T.B."/>
            <person name="Larracuente A.M."/>
            <person name="Singh N.D."/>
            <person name="Abad J.P."/>
            <person name="Abt D.N."/>
            <person name="Adryan B."/>
            <person name="Aguade M."/>
            <person name="Akashi H."/>
            <person name="Anderson W.W."/>
            <person name="Aquadro C.F."/>
            <person name="Ardell D.H."/>
            <person name="Arguello R."/>
            <person name="Artieri C.G."/>
            <person name="Barbash D.A."/>
            <person name="Barker D."/>
            <person name="Barsanti P."/>
            <person name="Batterham P."/>
            <person name="Batzoglou S."/>
            <person name="Begun D."/>
            <person name="Bhutkar A."/>
            <person name="Blanco E."/>
            <person name="Bosak S.A."/>
            <person name="Bradley R.K."/>
            <person name="Brand A.D."/>
            <person name="Brent M.R."/>
            <person name="Brooks A.N."/>
            <person name="Brown R.H."/>
            <person name="Butlin R.K."/>
            <person name="Caggese C."/>
            <person name="Calvi B.R."/>
            <person name="Bernardo de Carvalho A."/>
            <person name="Caspi A."/>
            <person name="Castrezana S."/>
            <person name="Celniker S.E."/>
            <person name="Chang J.L."/>
            <person name="Chapple C."/>
            <person name="Chatterji S."/>
            <person name="Chinwalla A."/>
            <person name="Civetta A."/>
            <person name="Clifton S.W."/>
            <person name="Comeron J.M."/>
            <person name="Costello J.C."/>
            <person name="Coyne J.A."/>
            <person name="Daub J."/>
            <person name="David R.G."/>
            <person name="Delcher A.L."/>
            <person name="Delehaunty K."/>
            <person name="Do C.B."/>
            <person name="Ebling H."/>
            <person name="Edwards K."/>
            <person name="Eickbush T."/>
            <person name="Evans J.D."/>
            <person name="Filipski A."/>
            <person name="Findeiss S."/>
            <person name="Freyhult E."/>
            <person name="Fulton L."/>
            <person name="Fulton R."/>
            <person name="Garcia A.C."/>
            <person name="Gardiner A."/>
            <person name="Garfield D.A."/>
            <person name="Garvin B.E."/>
            <person name="Gibson G."/>
            <person name="Gilbert D."/>
            <person name="Gnerre S."/>
            <person name="Godfrey J."/>
            <person name="Good R."/>
            <person name="Gotea V."/>
            <person name="Gravely B."/>
            <person name="Greenberg A.J."/>
            <person name="Griffiths-Jones S."/>
            <person name="Gross S."/>
            <person name="Guigo R."/>
            <person name="Gustafson E.A."/>
            <person name="Haerty W."/>
            <person name="Hahn M.W."/>
            <person name="Halligan D.L."/>
            <person name="Halpern A.L."/>
            <person name="Halter G.M."/>
            <person name="Han M.V."/>
            <person name="Heger A."/>
            <person name="Hillier L."/>
            <person name="Hinrichs A.S."/>
            <person name="Holmes I."/>
            <person name="Hoskins R.A."/>
            <person name="Hubisz M.J."/>
            <person name="Hultmark D."/>
            <person name="Huntley M.A."/>
            <person name="Jaffe D.B."/>
            <person name="Jagadeeshan S."/>
            <person name="Jeck W.R."/>
            <person name="Johnson J."/>
            <person name="Jones C.D."/>
            <person name="Jordan W.C."/>
            <person name="Karpen G.H."/>
            <person name="Kataoka E."/>
            <person name="Keightley P.D."/>
            <person name="Kheradpour P."/>
            <person name="Kirkness E.F."/>
            <person name="Koerich L.B."/>
            <person name="Kristiansen K."/>
            <person name="Kudrna D."/>
            <person name="Kulathinal R.J."/>
            <person name="Kumar S."/>
            <person name="Kwok R."/>
            <person name="Lander E."/>
            <person name="Langley C.H."/>
            <person name="Lapoint R."/>
            <person name="Lazzaro B.P."/>
            <person name="Lee S.J."/>
            <person name="Levesque L."/>
            <person name="Li R."/>
            <person name="Lin C.F."/>
            <person name="Lin M.F."/>
            <person name="Lindblad-Toh K."/>
            <person name="Llopart A."/>
            <person name="Long M."/>
            <person name="Low L."/>
            <person name="Lozovsky E."/>
            <person name="Lu J."/>
            <person name="Luo M."/>
            <person name="Machado C.A."/>
            <person name="Makalowski W."/>
            <person name="Marzo M."/>
            <person name="Matsuda M."/>
            <person name="Matzkin L."/>
            <person name="McAllister B."/>
            <person name="McBride C.S."/>
            <person name="McKernan B."/>
            <person name="McKernan K."/>
            <person name="Mendez-Lago M."/>
            <person name="Minx P."/>
            <person name="Mollenhauer M.U."/>
            <person name="Montooth K."/>
            <person name="Mount S.M."/>
            <person name="Mu X."/>
            <person name="Myers E."/>
            <person name="Negre B."/>
            <person name="Newfeld S."/>
            <person name="Nielsen R."/>
            <person name="Noor M.A."/>
            <person name="O'Grady P."/>
            <person name="Pachter L."/>
            <person name="Papaceit M."/>
            <person name="Parisi M.J."/>
            <person name="Parisi M."/>
            <person name="Parts L."/>
            <person name="Pedersen J.S."/>
            <person name="Pesole G."/>
            <person name="Phillippy A.M."/>
            <person name="Ponting C.P."/>
            <person name="Pop M."/>
            <person name="Porcelli D."/>
            <person name="Powell J.R."/>
            <person name="Prohaska S."/>
            <person name="Pruitt K."/>
            <person name="Puig M."/>
            <person name="Quesneville H."/>
            <person name="Ram K.R."/>
            <person name="Rand D."/>
            <person name="Rasmussen M.D."/>
            <person name="Reed L.K."/>
            <person name="Reenan R."/>
            <person name="Reily A."/>
            <person name="Remington K.A."/>
            <person name="Rieger T.T."/>
            <person name="Ritchie M.G."/>
            <person name="Robin C."/>
            <person name="Rogers Y.H."/>
            <person name="Rohde C."/>
            <person name="Rozas J."/>
            <person name="Rubenfield M.J."/>
            <person name="Ruiz A."/>
            <person name="Russo S."/>
            <person name="Salzberg S.L."/>
            <person name="Sanchez-Gracia A."/>
            <person name="Saranga D.J."/>
            <person name="Sato H."/>
            <person name="Schaeffer S.W."/>
            <person name="Schatz M.C."/>
            <person name="Schlenke T."/>
            <person name="Schwartz R."/>
            <person name="Segarra C."/>
            <person name="Singh R.S."/>
            <person name="Sirot L."/>
            <person name="Sirota M."/>
            <person name="Sisneros N.B."/>
            <person name="Smith C.D."/>
            <person name="Smith T.F."/>
            <person name="Spieth J."/>
            <person name="Stage D.E."/>
            <person name="Stark A."/>
            <person name="Stephan W."/>
            <person name="Strausberg R.L."/>
            <person name="Strempel S."/>
            <person name="Sturgill D."/>
            <person name="Sutton G."/>
            <person name="Sutton G.G."/>
            <person name="Tao W."/>
            <person name="Teichmann S."/>
            <person name="Tobari Y.N."/>
            <person name="Tomimura Y."/>
            <person name="Tsolas J.M."/>
            <person name="Valente V.L."/>
            <person name="Venter E."/>
            <person name="Venter J.C."/>
            <person name="Vicario S."/>
            <person name="Vieira F.G."/>
            <person name="Vilella A.J."/>
            <person name="Villasante A."/>
            <person name="Walenz B."/>
            <person name="Wang J."/>
            <person name="Wasserman M."/>
            <person name="Watts T."/>
            <person name="Wilson D."/>
            <person name="Wilson R.K."/>
            <person name="Wing R.A."/>
            <person name="Wolfner M.F."/>
            <person name="Wong A."/>
            <person name="Wong G.K."/>
            <person name="Wu C.I."/>
            <person name="Wu G."/>
            <person name="Yamamoto D."/>
            <person name="Yang H.P."/>
            <person name="Yang S.P."/>
            <person name="Yorke J.A."/>
            <person name="Yoshida K."/>
            <person name="Zdobnov E."/>
            <person name="Zhang P."/>
            <person name="Zhang Y."/>
            <person name="Zimin A.V."/>
            <person name="Baldwin J."/>
            <person name="Abdouelleil A."/>
            <person name="Abdulkadir J."/>
            <person name="Abebe A."/>
            <person name="Abera B."/>
            <person name="Abreu J."/>
            <person name="Acer S.C."/>
            <person name="Aftuck L."/>
            <person name="Alexander A."/>
            <person name="An P."/>
            <person name="Anderson E."/>
            <person name="Anderson S."/>
            <person name="Arachi H."/>
            <person name="Azer M."/>
            <person name="Bachantsang P."/>
            <person name="Barry A."/>
            <person name="Bayul T."/>
            <person name="Berlin A."/>
            <person name="Bessette D."/>
            <person name="Bloom T."/>
            <person name="Blye J."/>
            <person name="Boguslavskiy L."/>
            <person name="Bonnet C."/>
            <person name="Boukhgalter B."/>
            <person name="Bourzgui I."/>
            <person name="Brown A."/>
            <person name="Cahill P."/>
            <person name="Channer S."/>
            <person name="Cheshatsang Y."/>
            <person name="Chuda L."/>
            <person name="Citroen M."/>
            <person name="Collymore A."/>
            <person name="Cooke P."/>
            <person name="Costello M."/>
            <person name="D'Aco K."/>
            <person name="Daza R."/>
            <person name="De Haan G."/>
            <person name="DeGray S."/>
            <person name="DeMaso C."/>
            <person name="Dhargay N."/>
            <person name="Dooley K."/>
            <person name="Dooley E."/>
            <person name="Doricent M."/>
            <person name="Dorje P."/>
            <person name="Dorjee K."/>
            <person name="Dupes A."/>
            <person name="Elong R."/>
            <person name="Falk J."/>
            <person name="Farina A."/>
            <person name="Faro S."/>
            <person name="Ferguson D."/>
            <person name="Fisher S."/>
            <person name="Foley C.D."/>
            <person name="Franke A."/>
            <person name="Friedrich D."/>
            <person name="Gadbois L."/>
            <person name="Gearin G."/>
            <person name="Gearin C.R."/>
            <person name="Giannoukos G."/>
            <person name="Goode T."/>
            <person name="Graham J."/>
            <person name="Grandbois E."/>
            <person name="Grewal S."/>
            <person name="Gyaltsen K."/>
            <person name="Hafez N."/>
            <person name="Hagos B."/>
            <person name="Hall J."/>
            <person name="Henson C."/>
            <person name="Hollinger A."/>
            <person name="Honan T."/>
            <person name="Huard M.D."/>
            <person name="Hughes L."/>
            <person name="Hurhula B."/>
            <person name="Husby M.E."/>
            <person name="Kamat A."/>
            <person name="Kanga B."/>
            <person name="Kashin S."/>
            <person name="Khazanovich D."/>
            <person name="Kisner P."/>
            <person name="Lance K."/>
            <person name="Lara M."/>
            <person name="Lee W."/>
            <person name="Lennon N."/>
            <person name="Letendre F."/>
            <person name="LeVine R."/>
            <person name="Lipovsky A."/>
            <person name="Liu X."/>
            <person name="Liu J."/>
            <person name="Liu S."/>
            <person name="Lokyitsang T."/>
            <person name="Lokyitsang Y."/>
            <person name="Lubonja R."/>
            <person name="Lui A."/>
            <person name="MacDonald P."/>
            <person name="Magnisalis V."/>
            <person name="Maru K."/>
            <person name="Matthews C."/>
            <person name="McCusker W."/>
            <person name="McDonough S."/>
            <person name="Mehta T."/>
            <person name="Meldrim J."/>
            <person name="Meneus L."/>
            <person name="Mihai O."/>
            <person name="Mihalev A."/>
            <person name="Mihova T."/>
            <person name="Mittelman R."/>
            <person name="Mlenga V."/>
            <person name="Montmayeur A."/>
            <person name="Mulrain L."/>
            <person name="Navidi A."/>
            <person name="Naylor J."/>
            <person name="Negash T."/>
            <person name="Nguyen T."/>
            <person name="Nguyen N."/>
            <person name="Nicol R."/>
            <person name="Norbu C."/>
            <person name="Norbu N."/>
            <person name="Novod N."/>
            <person name="O'Neill B."/>
            <person name="Osman S."/>
            <person name="Markiewicz E."/>
            <person name="Oyono O.L."/>
            <person name="Patti C."/>
            <person name="Phunkhang P."/>
            <person name="Pierre F."/>
            <person name="Priest M."/>
            <person name="Raghuraman S."/>
            <person name="Rege F."/>
            <person name="Reyes R."/>
            <person name="Rise C."/>
            <person name="Rogov P."/>
            <person name="Ross K."/>
            <person name="Ryan E."/>
            <person name="Settipalli S."/>
            <person name="Shea T."/>
            <person name="Sherpa N."/>
            <person name="Shi L."/>
            <person name="Shih D."/>
            <person name="Sparrow T."/>
            <person name="Spaulding J."/>
            <person name="Stalker J."/>
            <person name="Stange-Thomann N."/>
            <person name="Stavropoulos S."/>
            <person name="Stone C."/>
            <person name="Strader C."/>
            <person name="Tesfaye S."/>
            <person name="Thomson T."/>
            <person name="Thoulutsang Y."/>
            <person name="Thoulutsang D."/>
            <person name="Topham K."/>
            <person name="Topping I."/>
            <person name="Tsamla T."/>
            <person name="Vassiliev H."/>
            <person name="Vo A."/>
            <person name="Wangchuk T."/>
            <person name="Wangdi T."/>
            <person name="Weiand M."/>
            <person name="Wilkinson J."/>
            <person name="Wilson A."/>
            <person name="Yadav S."/>
            <person name="Young G."/>
            <person name="Yu Q."/>
            <person name="Zembek L."/>
            <person name="Zhong D."/>
            <person name="Zimmer A."/>
            <person name="Zwirko Z."/>
            <person name="Jaffe D.B."/>
            <person name="Alvarez P."/>
            <person name="Brockman W."/>
            <person name="Butler J."/>
            <person name="Chin C."/>
            <person name="Gnerre S."/>
            <person name="Grabherr M."/>
            <person name="Kleber M."/>
            <person name="Mauceli E."/>
            <person name="MacCallum I."/>
        </authorList>
    </citation>
    <scope>NUCLEOTIDE SEQUENCE [LARGE SCALE GENOMIC DNA]</scope>
    <source>
        <strain evidence="9">Tucson 15010-1051.87</strain>
    </source>
</reference>
<accession>B4LPH9</accession>
<protein>
    <submittedName>
        <fullName evidence="8">Uncharacterized protein, isoform B</fullName>
    </submittedName>
</protein>
<dbReference type="eggNOG" id="KOG4295">
    <property type="taxonomic scope" value="Eukaryota"/>
</dbReference>
<evidence type="ECO:0000256" key="4">
    <source>
        <dbReference type="ARBA" id="ARBA00022900"/>
    </source>
</evidence>
<evidence type="ECO:0000256" key="1">
    <source>
        <dbReference type="ARBA" id="ARBA00004613"/>
    </source>
</evidence>
<dbReference type="PANTHER" id="PTHR10083">
    <property type="entry name" value="KUNITZ-TYPE PROTEASE INHIBITOR-RELATED"/>
    <property type="match status" value="1"/>
</dbReference>
<keyword evidence="4" id="KW-0722">Serine protease inhibitor</keyword>
<dbReference type="PROSITE" id="PS50279">
    <property type="entry name" value="BPTI_KUNITZ_2"/>
    <property type="match status" value="1"/>
</dbReference>
<dbReference type="GO" id="GO:0005615">
    <property type="term" value="C:extracellular space"/>
    <property type="evidence" value="ECO:0007669"/>
    <property type="project" value="TreeGrafter"/>
</dbReference>
<dbReference type="Gene3D" id="4.10.410.10">
    <property type="entry name" value="Pancreatic trypsin inhibitor Kunitz domain"/>
    <property type="match status" value="1"/>
</dbReference>
<dbReference type="EMBL" id="CH940648">
    <property type="protein sequence ID" value="EDW61238.2"/>
    <property type="molecule type" value="Genomic_DNA"/>
</dbReference>
<evidence type="ECO:0000313" key="9">
    <source>
        <dbReference type="Proteomes" id="UP000008792"/>
    </source>
</evidence>
<dbReference type="Proteomes" id="UP000008792">
    <property type="component" value="Unassembled WGS sequence"/>
</dbReference>
<dbReference type="HOGENOM" id="CLU_2212704_0_0_1"/>
<dbReference type="GO" id="GO:0004867">
    <property type="term" value="F:serine-type endopeptidase inhibitor activity"/>
    <property type="evidence" value="ECO:0007669"/>
    <property type="project" value="UniProtKB-KW"/>
</dbReference>
<sequence length="103" mass="12149">MLRICCFMLMLMLLSDTMGWTIDDIVNHICKCMFIINSQELTKTRFATAICSQLPDYGRCSAHTRMWYYSRQHKSCLPFDYSTCGGNTNRFYTKSECEQYCVY</sequence>
<dbReference type="InterPro" id="IPR002223">
    <property type="entry name" value="Kunitz_BPTI"/>
</dbReference>
<comment type="subcellular location">
    <subcellularLocation>
        <location evidence="1">Secreted</location>
    </subcellularLocation>
</comment>
<dbReference type="PRINTS" id="PR00759">
    <property type="entry name" value="BASICPTASE"/>
</dbReference>
<dbReference type="InParanoid" id="B4LPH9"/>
<proteinExistence type="predicted"/>
<dbReference type="InterPro" id="IPR036880">
    <property type="entry name" value="Kunitz_BPTI_sf"/>
</dbReference>
<keyword evidence="3" id="KW-0646">Protease inhibitor</keyword>
<keyword evidence="2" id="KW-0964">Secreted</keyword>
<evidence type="ECO:0000256" key="6">
    <source>
        <dbReference type="SAM" id="SignalP"/>
    </source>
</evidence>
<feature type="domain" description="BPTI/Kunitz inhibitor" evidence="7">
    <location>
        <begin position="51"/>
        <end position="101"/>
    </location>
</feature>
<dbReference type="SMART" id="SM00131">
    <property type="entry name" value="KU"/>
    <property type="match status" value="1"/>
</dbReference>
<organism evidence="8 9">
    <name type="scientific">Drosophila virilis</name>
    <name type="common">Fruit fly</name>
    <dbReference type="NCBI Taxonomy" id="7244"/>
    <lineage>
        <taxon>Eukaryota</taxon>
        <taxon>Metazoa</taxon>
        <taxon>Ecdysozoa</taxon>
        <taxon>Arthropoda</taxon>
        <taxon>Hexapoda</taxon>
        <taxon>Insecta</taxon>
        <taxon>Pterygota</taxon>
        <taxon>Neoptera</taxon>
        <taxon>Endopterygota</taxon>
        <taxon>Diptera</taxon>
        <taxon>Brachycera</taxon>
        <taxon>Muscomorpha</taxon>
        <taxon>Ephydroidea</taxon>
        <taxon>Drosophilidae</taxon>
        <taxon>Drosophila</taxon>
    </lineage>
</organism>
<dbReference type="STRING" id="7244.B4LPH9"/>
<feature type="signal peptide" evidence="6">
    <location>
        <begin position="1"/>
        <end position="19"/>
    </location>
</feature>
<evidence type="ECO:0000313" key="8">
    <source>
        <dbReference type="EMBL" id="EDW61238.2"/>
    </source>
</evidence>
<dbReference type="InterPro" id="IPR050098">
    <property type="entry name" value="TFPI/VKTCI-like"/>
</dbReference>
<keyword evidence="5" id="KW-1015">Disulfide bond</keyword>
<keyword evidence="6" id="KW-0732">Signal</keyword>
<dbReference type="PANTHER" id="PTHR10083:SF217">
    <property type="entry name" value="BOOPHILIN-H2"/>
    <property type="match status" value="1"/>
</dbReference>
<dbReference type="SMR" id="B4LPH9"/>
<dbReference type="Pfam" id="PF00014">
    <property type="entry name" value="Kunitz_BPTI"/>
    <property type="match status" value="1"/>
</dbReference>
<name>B4LPH9_DROVI</name>
<dbReference type="SUPFAM" id="SSF57362">
    <property type="entry name" value="BPTI-like"/>
    <property type="match status" value="1"/>
</dbReference>
<dbReference type="OrthoDB" id="7870222at2759"/>